<evidence type="ECO:0000313" key="2">
    <source>
        <dbReference type="EMBL" id="SDU78739.1"/>
    </source>
</evidence>
<dbReference type="GO" id="GO:0008758">
    <property type="term" value="F:UDP-2,3-diacylglucosamine hydrolase activity"/>
    <property type="evidence" value="ECO:0007669"/>
    <property type="project" value="TreeGrafter"/>
</dbReference>
<dbReference type="Pfam" id="PF00149">
    <property type="entry name" value="Metallophos"/>
    <property type="match status" value="1"/>
</dbReference>
<proteinExistence type="predicted"/>
<dbReference type="InterPro" id="IPR051158">
    <property type="entry name" value="Metallophosphoesterase_sf"/>
</dbReference>
<dbReference type="SUPFAM" id="SSF56300">
    <property type="entry name" value="Metallo-dependent phosphatases"/>
    <property type="match status" value="1"/>
</dbReference>
<keyword evidence="3" id="KW-1185">Reference proteome</keyword>
<feature type="domain" description="Calcineurin-like phosphoesterase" evidence="1">
    <location>
        <begin position="54"/>
        <end position="245"/>
    </location>
</feature>
<name>A0A1H2LCT2_9ACTO</name>
<dbReference type="EMBL" id="LT629804">
    <property type="protein sequence ID" value="SDU78739.1"/>
    <property type="molecule type" value="Genomic_DNA"/>
</dbReference>
<organism evidence="2 3">
    <name type="scientific">Arcanobacterium phocae</name>
    <dbReference type="NCBI Taxonomy" id="131112"/>
    <lineage>
        <taxon>Bacteria</taxon>
        <taxon>Bacillati</taxon>
        <taxon>Actinomycetota</taxon>
        <taxon>Actinomycetes</taxon>
        <taxon>Actinomycetales</taxon>
        <taxon>Actinomycetaceae</taxon>
        <taxon>Arcanobacterium</taxon>
    </lineage>
</organism>
<keyword evidence="2" id="KW-0378">Hydrolase</keyword>
<dbReference type="Proteomes" id="UP000214355">
    <property type="component" value="Chromosome I"/>
</dbReference>
<gene>
    <name evidence="2" type="ORF">SAMN04489737_0596</name>
</gene>
<evidence type="ECO:0000313" key="3">
    <source>
        <dbReference type="Proteomes" id="UP000214355"/>
    </source>
</evidence>
<sequence>MKNIATRILGALTAAGALSLCGALIHAQSYQVRRRTVLLPRIKSQKNATTASTLRIVHISDTHLLAHQRRRRAFLESLAELSPDFIVLTGDLIAADSAIPALLADLEPLLSIPGAFVFGSNDYFGPELKNPLRYLRGHTGTDVEKKASAGHRLATEELRSGLTSGGWIDLNNARHQLNVNDWTLDLVGIDDPHIGLHQMPQPLNVASASTGPALRLALAHAPYTWVLDMMDDDDATLAFAGHTHGGQVNLPGSHALVTNCDLPRRYANGLFEWPPPKNHLEEPHVVKRNGTVVAHDNMLVNISAGIGTSPFTPIRTFCAPEAIVLDIVAV</sequence>
<dbReference type="InterPro" id="IPR004843">
    <property type="entry name" value="Calcineurin-like_PHP"/>
</dbReference>
<protein>
    <submittedName>
        <fullName evidence="2">Predicted phosphohydrolase, MPP superfamily</fullName>
    </submittedName>
</protein>
<dbReference type="PANTHER" id="PTHR31302">
    <property type="entry name" value="TRANSMEMBRANE PROTEIN WITH METALLOPHOSPHOESTERASE DOMAIN-RELATED"/>
    <property type="match status" value="1"/>
</dbReference>
<evidence type="ECO:0000259" key="1">
    <source>
        <dbReference type="Pfam" id="PF00149"/>
    </source>
</evidence>
<dbReference type="STRING" id="131112.SAMN04489737_0596"/>
<reference evidence="3" key="1">
    <citation type="submission" date="2016-10" db="EMBL/GenBank/DDBJ databases">
        <authorList>
            <person name="Varghese N."/>
            <person name="Submissions S."/>
        </authorList>
    </citation>
    <scope>NUCLEOTIDE SEQUENCE [LARGE SCALE GENOMIC DNA]</scope>
    <source>
        <strain evidence="3">DSM 10002</strain>
    </source>
</reference>
<dbReference type="AlphaFoldDB" id="A0A1H2LCT2"/>
<dbReference type="GO" id="GO:0016020">
    <property type="term" value="C:membrane"/>
    <property type="evidence" value="ECO:0007669"/>
    <property type="project" value="GOC"/>
</dbReference>
<dbReference type="GO" id="GO:0009245">
    <property type="term" value="P:lipid A biosynthetic process"/>
    <property type="evidence" value="ECO:0007669"/>
    <property type="project" value="TreeGrafter"/>
</dbReference>
<dbReference type="Gene3D" id="3.60.21.10">
    <property type="match status" value="1"/>
</dbReference>
<dbReference type="PANTHER" id="PTHR31302:SF20">
    <property type="entry name" value="CONSERVED PROTEIN"/>
    <property type="match status" value="1"/>
</dbReference>
<accession>A0A1H2LCT2</accession>
<dbReference type="InterPro" id="IPR029052">
    <property type="entry name" value="Metallo-depent_PP-like"/>
</dbReference>